<proteinExistence type="inferred from homology"/>
<evidence type="ECO:0000256" key="1">
    <source>
        <dbReference type="ARBA" id="ARBA00001602"/>
    </source>
</evidence>
<gene>
    <name evidence="7" type="primary">murI</name>
    <name evidence="8" type="ORF">SAMN04489711_111110</name>
</gene>
<dbReference type="EC" id="5.1.1.3" evidence="2 7"/>
<dbReference type="EMBL" id="FONX01000011">
    <property type="protein sequence ID" value="SFF06709.1"/>
    <property type="molecule type" value="Genomic_DNA"/>
</dbReference>
<reference evidence="9" key="1">
    <citation type="submission" date="2016-10" db="EMBL/GenBank/DDBJ databases">
        <authorList>
            <person name="Varghese N."/>
            <person name="Submissions S."/>
        </authorList>
    </citation>
    <scope>NUCLEOTIDE SEQUENCE [LARGE SCALE GENOMIC DNA]</scope>
    <source>
        <strain evidence="9">DSM 27981</strain>
    </source>
</reference>
<dbReference type="UniPathway" id="UPA00219"/>
<dbReference type="PANTHER" id="PTHR21198">
    <property type="entry name" value="GLUTAMATE RACEMASE"/>
    <property type="match status" value="1"/>
</dbReference>
<dbReference type="Proteomes" id="UP000199119">
    <property type="component" value="Unassembled WGS sequence"/>
</dbReference>
<feature type="binding site" evidence="7">
    <location>
        <begin position="14"/>
        <end position="15"/>
    </location>
    <ligand>
        <name>substrate</name>
    </ligand>
</feature>
<keyword evidence="5 7" id="KW-0413">Isomerase</keyword>
<dbReference type="InterPro" id="IPR018187">
    <property type="entry name" value="Asp/Glu_racemase_AS_1"/>
</dbReference>
<dbReference type="OrthoDB" id="9801055at2"/>
<protein>
    <recommendedName>
        <fullName evidence="2 7">Glutamate racemase</fullName>
        <ecNumber evidence="2 7">5.1.1.3</ecNumber>
    </recommendedName>
</protein>
<keyword evidence="3 7" id="KW-0133">Cell shape</keyword>
<dbReference type="InterPro" id="IPR004391">
    <property type="entry name" value="Glu_race"/>
</dbReference>
<feature type="active site" description="Proton donor/acceptor" evidence="7">
    <location>
        <position position="78"/>
    </location>
</feature>
<dbReference type="HAMAP" id="MF_00258">
    <property type="entry name" value="Glu_racemase"/>
    <property type="match status" value="1"/>
</dbReference>
<dbReference type="Gene3D" id="3.40.50.1860">
    <property type="match status" value="2"/>
</dbReference>
<dbReference type="InterPro" id="IPR015942">
    <property type="entry name" value="Asp/Glu/hydantoin_racemase"/>
</dbReference>
<dbReference type="AlphaFoldDB" id="A0A1I2FPE1"/>
<keyword evidence="4 7" id="KW-0573">Peptidoglycan synthesis</keyword>
<dbReference type="GO" id="GO:0071555">
    <property type="term" value="P:cell wall organization"/>
    <property type="evidence" value="ECO:0007669"/>
    <property type="project" value="UniProtKB-KW"/>
</dbReference>
<keyword evidence="6 7" id="KW-0961">Cell wall biogenesis/degradation</keyword>
<evidence type="ECO:0000256" key="7">
    <source>
        <dbReference type="HAMAP-Rule" id="MF_00258"/>
    </source>
</evidence>
<comment type="pathway">
    <text evidence="7">Cell wall biogenesis; peptidoglycan biosynthesis.</text>
</comment>
<feature type="binding site" evidence="7">
    <location>
        <begin position="79"/>
        <end position="80"/>
    </location>
    <ligand>
        <name>substrate</name>
    </ligand>
</feature>
<dbReference type="GO" id="GO:0008360">
    <property type="term" value="P:regulation of cell shape"/>
    <property type="evidence" value="ECO:0007669"/>
    <property type="project" value="UniProtKB-KW"/>
</dbReference>
<comment type="catalytic activity">
    <reaction evidence="1 7">
        <text>L-glutamate = D-glutamate</text>
        <dbReference type="Rhea" id="RHEA:12813"/>
        <dbReference type="ChEBI" id="CHEBI:29985"/>
        <dbReference type="ChEBI" id="CHEBI:29986"/>
        <dbReference type="EC" id="5.1.1.3"/>
    </reaction>
</comment>
<dbReference type="PROSITE" id="PS00923">
    <property type="entry name" value="ASP_GLU_RACEMASE_1"/>
    <property type="match status" value="1"/>
</dbReference>
<evidence type="ECO:0000256" key="5">
    <source>
        <dbReference type="ARBA" id="ARBA00023235"/>
    </source>
</evidence>
<evidence type="ECO:0000256" key="4">
    <source>
        <dbReference type="ARBA" id="ARBA00022984"/>
    </source>
</evidence>
<feature type="binding site" evidence="7">
    <location>
        <begin position="202"/>
        <end position="203"/>
    </location>
    <ligand>
        <name>substrate</name>
    </ligand>
</feature>
<evidence type="ECO:0000256" key="6">
    <source>
        <dbReference type="ARBA" id="ARBA00023316"/>
    </source>
</evidence>
<evidence type="ECO:0000313" key="8">
    <source>
        <dbReference type="EMBL" id="SFF06709.1"/>
    </source>
</evidence>
<dbReference type="RefSeq" id="WP_092940351.1">
    <property type="nucleotide sequence ID" value="NZ_FONX01000011.1"/>
</dbReference>
<feature type="active site" description="Proton donor/acceptor" evidence="7">
    <location>
        <position position="201"/>
    </location>
</feature>
<comment type="similarity">
    <text evidence="7">Belongs to the aspartate/glutamate racemases family.</text>
</comment>
<dbReference type="InterPro" id="IPR001920">
    <property type="entry name" value="Asp/Glu_race"/>
</dbReference>
<feature type="binding site" evidence="7">
    <location>
        <begin position="46"/>
        <end position="47"/>
    </location>
    <ligand>
        <name>substrate</name>
    </ligand>
</feature>
<dbReference type="Pfam" id="PF01177">
    <property type="entry name" value="Asp_Glu_race"/>
    <property type="match status" value="1"/>
</dbReference>
<accession>A0A1I2FPE1</accession>
<dbReference type="SUPFAM" id="SSF53681">
    <property type="entry name" value="Aspartate/glutamate racemase"/>
    <property type="match status" value="2"/>
</dbReference>
<dbReference type="STRING" id="1177982.SAMN04489711_111110"/>
<sequence>MTSASPQSPIGVFDSGIGGLSVLRALRAELPNERFVYLADSGNAPYGERGDAYVAARTHAIAEHLQQAHGIKALVVACNTATAAAIHEVRSRYPQLPSVGLEPAIKPAVALSRTGRIGVIATRGTLASAKFGRLLASLGGQAEFVVQPCDGLAYAIERSTEPTADGAASAREVRALCARYIGAMGPFGTEAGAIDTLVLGCTHYVFAEEVLRELVGPGVQLVDTGLPVARHTRRLLEAARQLAPAPAPGPQVQLLTTGEIGPLQAAASRWLGLPASCCGLAAMPLPLAA</sequence>
<evidence type="ECO:0000256" key="2">
    <source>
        <dbReference type="ARBA" id="ARBA00013090"/>
    </source>
</evidence>
<dbReference type="PANTHER" id="PTHR21198:SF2">
    <property type="entry name" value="GLUTAMATE RACEMASE"/>
    <property type="match status" value="1"/>
</dbReference>
<organism evidence="8 9">
    <name type="scientific">Paracidovorax wautersii</name>
    <dbReference type="NCBI Taxonomy" id="1177982"/>
    <lineage>
        <taxon>Bacteria</taxon>
        <taxon>Pseudomonadati</taxon>
        <taxon>Pseudomonadota</taxon>
        <taxon>Betaproteobacteria</taxon>
        <taxon>Burkholderiales</taxon>
        <taxon>Comamonadaceae</taxon>
        <taxon>Paracidovorax</taxon>
    </lineage>
</organism>
<dbReference type="GO" id="GO:0008881">
    <property type="term" value="F:glutamate racemase activity"/>
    <property type="evidence" value="ECO:0007669"/>
    <property type="project" value="UniProtKB-UniRule"/>
</dbReference>
<evidence type="ECO:0000256" key="3">
    <source>
        <dbReference type="ARBA" id="ARBA00022960"/>
    </source>
</evidence>
<dbReference type="NCBIfam" id="TIGR00067">
    <property type="entry name" value="glut_race"/>
    <property type="match status" value="1"/>
</dbReference>
<dbReference type="GO" id="GO:0009252">
    <property type="term" value="P:peptidoglycan biosynthetic process"/>
    <property type="evidence" value="ECO:0007669"/>
    <property type="project" value="UniProtKB-UniRule"/>
</dbReference>
<name>A0A1I2FPE1_9BURK</name>
<comment type="function">
    <text evidence="7">Provides the (R)-glutamate required for cell wall biosynthesis.</text>
</comment>
<evidence type="ECO:0000313" key="9">
    <source>
        <dbReference type="Proteomes" id="UP000199119"/>
    </source>
</evidence>
<keyword evidence="9" id="KW-1185">Reference proteome</keyword>